<sequence>METRAVHTVAGFAKPRPGANALVILSPRYDSWMGRRPGLLRSLERPELLRTNLCSRPEPALAIYAAQAFRFMPSLALALALPSPSPSPPFPTGSVMDGASTRAEPYGAREDQRVPVLKLLHSVRNAYAFASQVVVLTTTLSPSGQVDSHRTEQMTYRILQDDPPPSSHEGLESLNTFSAPPIIRQALVVFAICRYPIVTRMRRNNVSTMSYYWRDVPVKPLHM</sequence>
<keyword evidence="3" id="KW-1185">Reference proteome</keyword>
<comment type="caution">
    <text evidence="2">The sequence shown here is derived from an EMBL/GenBank/DDBJ whole genome shotgun (WGS) entry which is preliminary data.</text>
</comment>
<dbReference type="AlphaFoldDB" id="A0A4Z1PVQ9"/>
<dbReference type="Proteomes" id="UP000298493">
    <property type="component" value="Unassembled WGS sequence"/>
</dbReference>
<evidence type="ECO:0000256" key="1">
    <source>
        <dbReference type="SAM" id="MobiDB-lite"/>
    </source>
</evidence>
<feature type="region of interest" description="Disordered" evidence="1">
    <location>
        <begin position="86"/>
        <end position="106"/>
    </location>
</feature>
<evidence type="ECO:0000313" key="2">
    <source>
        <dbReference type="EMBL" id="TID27510.1"/>
    </source>
</evidence>
<gene>
    <name evidence="2" type="ORF">E6O75_ATG00277</name>
</gene>
<accession>A0A4Z1PVQ9</accession>
<dbReference type="EMBL" id="SNSC02000001">
    <property type="protein sequence ID" value="TID27510.1"/>
    <property type="molecule type" value="Genomic_DNA"/>
</dbReference>
<evidence type="ECO:0000313" key="3">
    <source>
        <dbReference type="Proteomes" id="UP000298493"/>
    </source>
</evidence>
<proteinExistence type="predicted"/>
<organism evidence="2 3">
    <name type="scientific">Venturia nashicola</name>
    <dbReference type="NCBI Taxonomy" id="86259"/>
    <lineage>
        <taxon>Eukaryota</taxon>
        <taxon>Fungi</taxon>
        <taxon>Dikarya</taxon>
        <taxon>Ascomycota</taxon>
        <taxon>Pezizomycotina</taxon>
        <taxon>Dothideomycetes</taxon>
        <taxon>Pleosporomycetidae</taxon>
        <taxon>Venturiales</taxon>
        <taxon>Venturiaceae</taxon>
        <taxon>Venturia</taxon>
    </lineage>
</organism>
<name>A0A4Z1PVQ9_9PEZI</name>
<reference evidence="2 3" key="1">
    <citation type="submission" date="2019-04" db="EMBL/GenBank/DDBJ databases">
        <title>High contiguity whole genome sequence and gene annotation resource for two Venturia nashicola isolates.</title>
        <authorList>
            <person name="Prokchorchik M."/>
            <person name="Won K."/>
            <person name="Lee Y."/>
            <person name="Choi E.D."/>
            <person name="Segonzac C."/>
            <person name="Sohn K.H."/>
        </authorList>
    </citation>
    <scope>NUCLEOTIDE SEQUENCE [LARGE SCALE GENOMIC DNA]</scope>
    <source>
        <strain evidence="2 3">PRI2</strain>
    </source>
</reference>
<protein>
    <submittedName>
        <fullName evidence="2">Uncharacterized protein</fullName>
    </submittedName>
</protein>